<protein>
    <submittedName>
        <fullName evidence="1">TMAO reductase two-component system sensor histidine kinase TorS</fullName>
        <ecNumber evidence="1">2.7.13.3</ecNumber>
    </submittedName>
</protein>
<keyword evidence="1" id="KW-0808">Transferase</keyword>
<dbReference type="EMBL" id="VSBS01001962">
    <property type="protein sequence ID" value="TXS97615.1"/>
    <property type="molecule type" value="Genomic_DNA"/>
</dbReference>
<reference evidence="1 2" key="1">
    <citation type="submission" date="2019-08" db="EMBL/GenBank/DDBJ databases">
        <title>Whole genome analysis of cultivated E. coli strains isolated from CD patients and healthy donors.</title>
        <authorList>
            <person name="Siniagina M.N."/>
            <person name="Markelova M.I."/>
            <person name="Laikov A.V."/>
            <person name="Boulygina E.A."/>
            <person name="Khusnutdinova D.R."/>
            <person name="Kharchenko A."/>
            <person name="Grigoryeva T.V."/>
        </authorList>
    </citation>
    <scope>NUCLEOTIDE SEQUENCE [LARGE SCALE GENOMIC DNA]</scope>
    <source>
        <strain evidence="1 2">3_77_5</strain>
    </source>
</reference>
<gene>
    <name evidence="1" type="ORF">FWK02_32310</name>
</gene>
<organism evidence="1 2">
    <name type="scientific">Escherichia coli</name>
    <dbReference type="NCBI Taxonomy" id="562"/>
    <lineage>
        <taxon>Bacteria</taxon>
        <taxon>Pseudomonadati</taxon>
        <taxon>Pseudomonadota</taxon>
        <taxon>Gammaproteobacteria</taxon>
        <taxon>Enterobacterales</taxon>
        <taxon>Enterobacteriaceae</taxon>
        <taxon>Escherichia</taxon>
    </lineage>
</organism>
<dbReference type="EC" id="2.7.13.3" evidence="1"/>
<dbReference type="InterPro" id="IPR038188">
    <property type="entry name" value="TorS_sensor_sf"/>
</dbReference>
<dbReference type="Proteomes" id="UP000321461">
    <property type="component" value="Unassembled WGS sequence"/>
</dbReference>
<proteinExistence type="predicted"/>
<accession>A0A5C9A9M8</accession>
<comment type="caution">
    <text evidence="1">The sequence shown here is derived from an EMBL/GenBank/DDBJ whole genome shotgun (WGS) entry which is preliminary data.</text>
</comment>
<name>A0A5C9A9M8_ECOLX</name>
<dbReference type="Pfam" id="PF21689">
    <property type="entry name" value="TorS_sensor_domain"/>
    <property type="match status" value="1"/>
</dbReference>
<evidence type="ECO:0000313" key="1">
    <source>
        <dbReference type="EMBL" id="TXS97615.1"/>
    </source>
</evidence>
<keyword evidence="1" id="KW-0418">Kinase</keyword>
<dbReference type="AlphaFoldDB" id="A0A5C9A9M8"/>
<dbReference type="GO" id="GO:0004673">
    <property type="term" value="F:protein histidine kinase activity"/>
    <property type="evidence" value="ECO:0007669"/>
    <property type="project" value="UniProtKB-EC"/>
</dbReference>
<evidence type="ECO:0000313" key="2">
    <source>
        <dbReference type="Proteomes" id="UP000321461"/>
    </source>
</evidence>
<sequence>MALLTLTSTLVGWYNLRFISQVEKDNTQALIPTMNMARQLSEASAWELFAAQNLTSADNEKMWQAQGRMLTAQSLKINALLQALREQGFDTTAIEQQEQEISRSLRQQGELVGQRLQLRQQQQQLSQQIVAAAD</sequence>
<dbReference type="Gene3D" id="1.20.58.920">
    <property type="match status" value="1"/>
</dbReference>
<feature type="non-terminal residue" evidence="1">
    <location>
        <position position="134"/>
    </location>
</feature>